<dbReference type="AlphaFoldDB" id="A0A7M3SA60"/>
<gene>
    <name evidence="2" type="ORF">bsdcttw_45180</name>
</gene>
<dbReference type="GO" id="GO:0005524">
    <property type="term" value="F:ATP binding"/>
    <property type="evidence" value="ECO:0007669"/>
    <property type="project" value="InterPro"/>
</dbReference>
<dbReference type="Pfam" id="PF00005">
    <property type="entry name" value="ABC_tran"/>
    <property type="match status" value="1"/>
</dbReference>
<reference evidence="2 3" key="2">
    <citation type="submission" date="2020-08" db="EMBL/GenBank/DDBJ databases">
        <authorList>
            <person name="Ueki A."/>
            <person name="Tonouchi A."/>
        </authorList>
    </citation>
    <scope>NUCLEOTIDE SEQUENCE [LARGE SCALE GENOMIC DNA]</scope>
    <source>
        <strain evidence="2 3">CTTW</strain>
    </source>
</reference>
<dbReference type="Gene3D" id="3.40.50.300">
    <property type="entry name" value="P-loop containing nucleotide triphosphate hydrolases"/>
    <property type="match status" value="1"/>
</dbReference>
<dbReference type="KEGG" id="acht:bsdcttw_45180"/>
<evidence type="ECO:0000313" key="3">
    <source>
        <dbReference type="Proteomes" id="UP000515703"/>
    </source>
</evidence>
<keyword evidence="3" id="KW-1185">Reference proteome</keyword>
<dbReference type="InterPro" id="IPR027417">
    <property type="entry name" value="P-loop_NTPase"/>
</dbReference>
<evidence type="ECO:0000313" key="2">
    <source>
        <dbReference type="EMBL" id="BCK01478.1"/>
    </source>
</evidence>
<feature type="domain" description="ABC transporter" evidence="1">
    <location>
        <begin position="6"/>
        <end position="55"/>
    </location>
</feature>
<reference evidence="2 3" key="1">
    <citation type="submission" date="2020-08" db="EMBL/GenBank/DDBJ databases">
        <title>Draft genome sequencing of an Anaerocolumna strain isolated from anoxic soil subjected to BSD treatment.</title>
        <authorList>
            <person name="Uek A."/>
            <person name="Tonouchi A."/>
        </authorList>
    </citation>
    <scope>NUCLEOTIDE SEQUENCE [LARGE SCALE GENOMIC DNA]</scope>
    <source>
        <strain evidence="2 3">CTTW</strain>
    </source>
</reference>
<dbReference type="PANTHER" id="PTHR42855">
    <property type="entry name" value="ABC TRANSPORTER ATP-BINDING SUBUNIT"/>
    <property type="match status" value="1"/>
</dbReference>
<dbReference type="RefSeq" id="WP_185257036.1">
    <property type="nucleotide sequence ID" value="NZ_AP023368.1"/>
</dbReference>
<dbReference type="SUPFAM" id="SSF52540">
    <property type="entry name" value="P-loop containing nucleoside triphosphate hydrolases"/>
    <property type="match status" value="1"/>
</dbReference>
<organism evidence="2 3">
    <name type="scientific">Anaerocolumna chitinilytica</name>
    <dbReference type="NCBI Taxonomy" id="1727145"/>
    <lineage>
        <taxon>Bacteria</taxon>
        <taxon>Bacillati</taxon>
        <taxon>Bacillota</taxon>
        <taxon>Clostridia</taxon>
        <taxon>Lachnospirales</taxon>
        <taxon>Lachnospiraceae</taxon>
        <taxon>Anaerocolumna</taxon>
    </lineage>
</organism>
<evidence type="ECO:0000259" key="1">
    <source>
        <dbReference type="Pfam" id="PF00005"/>
    </source>
</evidence>
<accession>A0A7M3SA60</accession>
<dbReference type="PANTHER" id="PTHR42855:SF2">
    <property type="entry name" value="DRUG RESISTANCE ABC TRANSPORTER,ATP-BINDING PROTEIN"/>
    <property type="match status" value="1"/>
</dbReference>
<dbReference type="InterPro" id="IPR003439">
    <property type="entry name" value="ABC_transporter-like_ATP-bd"/>
</dbReference>
<proteinExistence type="predicted"/>
<dbReference type="InterPro" id="IPR051309">
    <property type="entry name" value="ABCF_ATPase"/>
</dbReference>
<sequence>MSQTEVRKVLANIQFRGDSVYKQINKLSGGEKTRIQLMLLMLSNANFLLLDEPSNHLDIISREALEIILNNFKGTLFIISHDRYLINKLADHILYLNEGGLQEVKGNYNTFLQTIK</sequence>
<dbReference type="Proteomes" id="UP000515703">
    <property type="component" value="Chromosome"/>
</dbReference>
<dbReference type="EMBL" id="AP023368">
    <property type="protein sequence ID" value="BCK01478.1"/>
    <property type="molecule type" value="Genomic_DNA"/>
</dbReference>
<dbReference type="GO" id="GO:0016887">
    <property type="term" value="F:ATP hydrolysis activity"/>
    <property type="evidence" value="ECO:0007669"/>
    <property type="project" value="InterPro"/>
</dbReference>
<name>A0A7M3SA60_9FIRM</name>
<protein>
    <recommendedName>
        <fullName evidence="1">ABC transporter domain-containing protein</fullName>
    </recommendedName>
</protein>